<evidence type="ECO:0000313" key="1">
    <source>
        <dbReference type="EnsemblMetazoa" id="BGLB039919-PA"/>
    </source>
</evidence>
<proteinExistence type="predicted"/>
<protein>
    <submittedName>
        <fullName evidence="1">Uncharacterized protein</fullName>
    </submittedName>
</protein>
<dbReference type="AlphaFoldDB" id="A0A2C9M8Y1"/>
<dbReference type="Proteomes" id="UP000076420">
    <property type="component" value="Unassembled WGS sequence"/>
</dbReference>
<evidence type="ECO:0000313" key="2">
    <source>
        <dbReference type="Proteomes" id="UP000076420"/>
    </source>
</evidence>
<dbReference type="VEuPathDB" id="VectorBase:BGLAX_049995"/>
<dbReference type="VEuPathDB" id="VectorBase:BGLB039919"/>
<accession>A0A2C9M8Y1</accession>
<gene>
    <name evidence="1" type="primary">106074470</name>
</gene>
<name>A0A2C9M8Y1_BIOGL</name>
<reference evidence="1" key="1">
    <citation type="submission" date="2020-05" db="UniProtKB">
        <authorList>
            <consortium name="EnsemblMetazoa"/>
        </authorList>
    </citation>
    <scope>IDENTIFICATION</scope>
    <source>
        <strain evidence="1">BB02</strain>
    </source>
</reference>
<dbReference type="KEGG" id="bgt:106074470"/>
<dbReference type="EnsemblMetazoa" id="BGLB039919-RA">
    <property type="protein sequence ID" value="BGLB039919-PA"/>
    <property type="gene ID" value="BGLB039919"/>
</dbReference>
<organism evidence="1 2">
    <name type="scientific">Biomphalaria glabrata</name>
    <name type="common">Bloodfluke planorb</name>
    <name type="synonym">Freshwater snail</name>
    <dbReference type="NCBI Taxonomy" id="6526"/>
    <lineage>
        <taxon>Eukaryota</taxon>
        <taxon>Metazoa</taxon>
        <taxon>Spiralia</taxon>
        <taxon>Lophotrochozoa</taxon>
        <taxon>Mollusca</taxon>
        <taxon>Gastropoda</taxon>
        <taxon>Heterobranchia</taxon>
        <taxon>Euthyneura</taxon>
        <taxon>Panpulmonata</taxon>
        <taxon>Hygrophila</taxon>
        <taxon>Lymnaeoidea</taxon>
        <taxon>Planorbidae</taxon>
        <taxon>Biomphalaria</taxon>
    </lineage>
</organism>
<sequence length="168" mass="18562">CEPGDQNLRPELCTNISVCLIQPTQCCNYCSLLYSSATTNTTSARPLIPPTSPKKCEPGDLDLRPELCTNTSVCLTNRSQCCDYCSLHYNSSTTSTTQVTSPNECVLGEPDLSPQLCTSPSICQTQPLMCCNYCSLPDNSASTVSLYDIWIFRFCIAFYFVSKQMSIR</sequence>